<keyword evidence="3" id="KW-1185">Reference proteome</keyword>
<dbReference type="EMBL" id="VLKM01000007">
    <property type="protein sequence ID" value="TWH93880.1"/>
    <property type="molecule type" value="Genomic_DNA"/>
</dbReference>
<dbReference type="OrthoDB" id="1376163at2"/>
<evidence type="ECO:0000313" key="3">
    <source>
        <dbReference type="Proteomes" id="UP000315312"/>
    </source>
</evidence>
<feature type="coiled-coil region" evidence="1">
    <location>
        <begin position="139"/>
        <end position="166"/>
    </location>
</feature>
<sequence length="256" mass="29681">MKYLSQLTPAETLIILKDKDTRLKEVLKVTLMDLLLKQVLKIEEVYKQTGRTDEQRLYEYIETGKNFRFYNSLPHENVFLNIFQKNEDYRYLFRHVVKVGYENAKSHNYFHKLIRKSPNISECFKENFIFYFIGYNFKTSKHEQLRRELQKEINHLEVQLPSIIQNDKEKALEILKEIKGNIFLLSTIEFDLLKQIDQTISTEMNRQTDNSFGCSGCSWSHFESYSESFDSSCSGDTGSSDGGCSGCSGCGGCGGD</sequence>
<dbReference type="AlphaFoldDB" id="A0A562KEP3"/>
<protein>
    <submittedName>
        <fullName evidence="2">Uncharacterized protein</fullName>
    </submittedName>
</protein>
<name>A0A562KEP3_9FLAO</name>
<dbReference type="RefSeq" id="WP_133607936.1">
    <property type="nucleotide sequence ID" value="NZ_SNZC01000001.1"/>
</dbReference>
<gene>
    <name evidence="2" type="ORF">IP97_01827</name>
</gene>
<comment type="caution">
    <text evidence="2">The sequence shown here is derived from an EMBL/GenBank/DDBJ whole genome shotgun (WGS) entry which is preliminary data.</text>
</comment>
<dbReference type="Proteomes" id="UP000315312">
    <property type="component" value="Unassembled WGS sequence"/>
</dbReference>
<keyword evidence="1" id="KW-0175">Coiled coil</keyword>
<reference evidence="2 3" key="1">
    <citation type="journal article" date="2015" name="Stand. Genomic Sci.">
        <title>Genomic Encyclopedia of Bacterial and Archaeal Type Strains, Phase III: the genomes of soil and plant-associated and newly described type strains.</title>
        <authorList>
            <person name="Whitman W.B."/>
            <person name="Woyke T."/>
            <person name="Klenk H.P."/>
            <person name="Zhou Y."/>
            <person name="Lilburn T.G."/>
            <person name="Beck B.J."/>
            <person name="De Vos P."/>
            <person name="Vandamme P."/>
            <person name="Eisen J.A."/>
            <person name="Garrity G."/>
            <person name="Hugenholtz P."/>
            <person name="Kyrpides N.C."/>
        </authorList>
    </citation>
    <scope>NUCLEOTIDE SEQUENCE [LARGE SCALE GENOMIC DNA]</scope>
    <source>
        <strain evidence="2 3">CGMCC 1.6844</strain>
    </source>
</reference>
<accession>A0A562KEP3</accession>
<proteinExistence type="predicted"/>
<evidence type="ECO:0000313" key="2">
    <source>
        <dbReference type="EMBL" id="TWH93880.1"/>
    </source>
</evidence>
<evidence type="ECO:0000256" key="1">
    <source>
        <dbReference type="SAM" id="Coils"/>
    </source>
</evidence>
<organism evidence="2 3">
    <name type="scientific">Flavobacterium cheniae</name>
    <dbReference type="NCBI Taxonomy" id="295428"/>
    <lineage>
        <taxon>Bacteria</taxon>
        <taxon>Pseudomonadati</taxon>
        <taxon>Bacteroidota</taxon>
        <taxon>Flavobacteriia</taxon>
        <taxon>Flavobacteriales</taxon>
        <taxon>Flavobacteriaceae</taxon>
        <taxon>Flavobacterium</taxon>
    </lineage>
</organism>